<dbReference type="SUPFAM" id="SSF52980">
    <property type="entry name" value="Restriction endonuclease-like"/>
    <property type="match status" value="1"/>
</dbReference>
<dbReference type="InterPro" id="IPR051703">
    <property type="entry name" value="NF-kappa-B_Signaling_Reg"/>
</dbReference>
<dbReference type="PANTHER" id="PTHR46609:SF8">
    <property type="entry name" value="YQAJ VIRAL RECOMBINASE DOMAIN-CONTAINING PROTEIN"/>
    <property type="match status" value="1"/>
</dbReference>
<keyword evidence="1" id="KW-0472">Membrane</keyword>
<dbReference type="OrthoDB" id="6771988at2759"/>
<gene>
    <name evidence="3" type="ORF">PSYICH_LOCUS9967</name>
</gene>
<feature type="domain" description="YqaJ viral recombinase" evidence="2">
    <location>
        <begin position="47"/>
        <end position="156"/>
    </location>
</feature>
<name>A0A9P0GEA0_9CUCU</name>
<dbReference type="Proteomes" id="UP001153636">
    <property type="component" value="Chromosome 4"/>
</dbReference>
<evidence type="ECO:0000256" key="1">
    <source>
        <dbReference type="SAM" id="Phobius"/>
    </source>
</evidence>
<sequence>MLVHSRKSFGLNRTRIFGNRITGSRYYSLYTFSKENRDNMAKKNFWFKGFKSKYTDHGNKYEKEALEIYSKNNNVIEMGLVICQKFPRLAYSPDMVVLVNGVPERLVDNKCPYDSIENVSINLIRTCSYLEVTVKQGICLKKNHSYYGQVQLGMAILNLQVCGLILYLSSSKKFLNILVQFATKMLDTKRVNILIIYYILFVQILLNFFFFVYNIIIIILLIEGIKVFDKGLFRILKILILWLTRSICTLALDINTFSFDSDSLNCFFLS</sequence>
<keyword evidence="1" id="KW-1133">Transmembrane helix</keyword>
<keyword evidence="4" id="KW-1185">Reference proteome</keyword>
<proteinExistence type="predicted"/>
<feature type="transmembrane region" description="Helical" evidence="1">
    <location>
        <begin position="195"/>
        <end position="222"/>
    </location>
</feature>
<keyword evidence="1" id="KW-0812">Transmembrane</keyword>
<dbReference type="AlphaFoldDB" id="A0A9P0GEA0"/>
<dbReference type="EMBL" id="OV651816">
    <property type="protein sequence ID" value="CAH1110283.1"/>
    <property type="molecule type" value="Genomic_DNA"/>
</dbReference>
<dbReference type="Pfam" id="PF09588">
    <property type="entry name" value="YqaJ"/>
    <property type="match status" value="1"/>
</dbReference>
<dbReference type="GO" id="GO:0006281">
    <property type="term" value="P:DNA repair"/>
    <property type="evidence" value="ECO:0007669"/>
    <property type="project" value="UniProtKB-ARBA"/>
</dbReference>
<dbReference type="Gene3D" id="3.90.320.10">
    <property type="match status" value="1"/>
</dbReference>
<dbReference type="PANTHER" id="PTHR46609">
    <property type="entry name" value="EXONUCLEASE, PHAGE-TYPE/RECB, C-TERMINAL DOMAIN-CONTAINING PROTEIN"/>
    <property type="match status" value="1"/>
</dbReference>
<evidence type="ECO:0000313" key="4">
    <source>
        <dbReference type="Proteomes" id="UP001153636"/>
    </source>
</evidence>
<dbReference type="CDD" id="cd22343">
    <property type="entry name" value="PDDEXK_lambda_exonuclease-like"/>
    <property type="match status" value="1"/>
</dbReference>
<evidence type="ECO:0000313" key="3">
    <source>
        <dbReference type="EMBL" id="CAH1110283.1"/>
    </source>
</evidence>
<accession>A0A9P0GEA0</accession>
<feature type="transmembrane region" description="Helical" evidence="1">
    <location>
        <begin position="150"/>
        <end position="168"/>
    </location>
</feature>
<dbReference type="InterPro" id="IPR011335">
    <property type="entry name" value="Restrct_endonuc-II-like"/>
</dbReference>
<protein>
    <recommendedName>
        <fullName evidence="2">YqaJ viral recombinase domain-containing protein</fullName>
    </recommendedName>
</protein>
<dbReference type="InterPro" id="IPR011604">
    <property type="entry name" value="PDDEXK-like_dom_sf"/>
</dbReference>
<evidence type="ECO:0000259" key="2">
    <source>
        <dbReference type="Pfam" id="PF09588"/>
    </source>
</evidence>
<reference evidence="3" key="1">
    <citation type="submission" date="2022-01" db="EMBL/GenBank/DDBJ databases">
        <authorList>
            <person name="King R."/>
        </authorList>
    </citation>
    <scope>NUCLEOTIDE SEQUENCE</scope>
</reference>
<organism evidence="3 4">
    <name type="scientific">Psylliodes chrysocephalus</name>
    <dbReference type="NCBI Taxonomy" id="3402493"/>
    <lineage>
        <taxon>Eukaryota</taxon>
        <taxon>Metazoa</taxon>
        <taxon>Ecdysozoa</taxon>
        <taxon>Arthropoda</taxon>
        <taxon>Hexapoda</taxon>
        <taxon>Insecta</taxon>
        <taxon>Pterygota</taxon>
        <taxon>Neoptera</taxon>
        <taxon>Endopterygota</taxon>
        <taxon>Coleoptera</taxon>
        <taxon>Polyphaga</taxon>
        <taxon>Cucujiformia</taxon>
        <taxon>Chrysomeloidea</taxon>
        <taxon>Chrysomelidae</taxon>
        <taxon>Galerucinae</taxon>
        <taxon>Alticini</taxon>
        <taxon>Psylliodes</taxon>
    </lineage>
</organism>
<dbReference type="InterPro" id="IPR019080">
    <property type="entry name" value="YqaJ_viral_recombinase"/>
</dbReference>